<dbReference type="Gene3D" id="1.10.260.40">
    <property type="entry name" value="lambda repressor-like DNA-binding domains"/>
    <property type="match status" value="1"/>
</dbReference>
<name>A0ABQ5M8W6_9FIRM</name>
<dbReference type="RefSeq" id="WP_346065734.1">
    <property type="nucleotide sequence ID" value="NZ_BRPJ01000072.1"/>
</dbReference>
<accession>A0ABQ5M8W6</accession>
<feature type="domain" description="HTH cro/C1-type" evidence="1">
    <location>
        <begin position="30"/>
        <end position="84"/>
    </location>
</feature>
<dbReference type="SUPFAM" id="SSF47413">
    <property type="entry name" value="lambda repressor-like DNA-binding domains"/>
    <property type="match status" value="1"/>
</dbReference>
<reference evidence="2 3" key="1">
    <citation type="journal article" date="2024" name="Int. J. Syst. Evol. Microbiol.">
        <title>Lacrimispora brassicae sp. nov. isolated from fermented cabbage, and proposal of Clostridium indicum Gundawar et al. 2019 and Clostridium methoxybenzovorans Mechichi et al. 1999 as heterotypic synonyms of Lacrimispora amygdalina (Parshina et al. 2003) Haas and Blanchard 2020 and Lacrimispora indolis (McClung and McCoy 1957) Haas and Blanchard 2020, respectively.</title>
        <authorList>
            <person name="Kobayashi H."/>
            <person name="Tanizawa Y."/>
            <person name="Sakamoto M."/>
            <person name="Ohkuma M."/>
            <person name="Tohno M."/>
        </authorList>
    </citation>
    <scope>NUCLEOTIDE SEQUENCE [LARGE SCALE GENOMIC DNA]</scope>
    <source>
        <strain evidence="2 3">DSM 12857</strain>
    </source>
</reference>
<dbReference type="Pfam" id="PF01381">
    <property type="entry name" value="HTH_3"/>
    <property type="match status" value="1"/>
</dbReference>
<dbReference type="CDD" id="cd00093">
    <property type="entry name" value="HTH_XRE"/>
    <property type="match status" value="1"/>
</dbReference>
<dbReference type="SMART" id="SM00530">
    <property type="entry name" value="HTH_XRE"/>
    <property type="match status" value="1"/>
</dbReference>
<comment type="caution">
    <text evidence="2">The sequence shown here is derived from an EMBL/GenBank/DDBJ whole genome shotgun (WGS) entry which is preliminary data.</text>
</comment>
<dbReference type="InterPro" id="IPR001387">
    <property type="entry name" value="Cro/C1-type_HTH"/>
</dbReference>
<evidence type="ECO:0000313" key="3">
    <source>
        <dbReference type="Proteomes" id="UP001419084"/>
    </source>
</evidence>
<protein>
    <recommendedName>
        <fullName evidence="1">HTH cro/C1-type domain-containing protein</fullName>
    </recommendedName>
</protein>
<proteinExistence type="predicted"/>
<keyword evidence="3" id="KW-1185">Reference proteome</keyword>
<sequence>MENTDIPKFDNSNKKFTEKKKYNKKLGKKLRKEREHQGKTQEEWSECFGVDPRNYRRYENGNTKIPYRILVYLHKTCNVDLNSFICDD</sequence>
<dbReference type="EMBL" id="BRPJ01000072">
    <property type="protein sequence ID" value="GLB31398.1"/>
    <property type="molecule type" value="Genomic_DNA"/>
</dbReference>
<evidence type="ECO:0000313" key="2">
    <source>
        <dbReference type="EMBL" id="GLB31398.1"/>
    </source>
</evidence>
<dbReference type="PROSITE" id="PS50943">
    <property type="entry name" value="HTH_CROC1"/>
    <property type="match status" value="1"/>
</dbReference>
<dbReference type="InterPro" id="IPR010982">
    <property type="entry name" value="Lambda_DNA-bd_dom_sf"/>
</dbReference>
<dbReference type="Proteomes" id="UP001419084">
    <property type="component" value="Unassembled WGS sequence"/>
</dbReference>
<evidence type="ECO:0000259" key="1">
    <source>
        <dbReference type="PROSITE" id="PS50943"/>
    </source>
</evidence>
<gene>
    <name evidence="2" type="ORF">LAD12857_33210</name>
</gene>
<organism evidence="2 3">
    <name type="scientific">Lacrimispora amygdalina</name>
    <dbReference type="NCBI Taxonomy" id="253257"/>
    <lineage>
        <taxon>Bacteria</taxon>
        <taxon>Bacillati</taxon>
        <taxon>Bacillota</taxon>
        <taxon>Clostridia</taxon>
        <taxon>Lachnospirales</taxon>
        <taxon>Lachnospiraceae</taxon>
        <taxon>Lacrimispora</taxon>
    </lineage>
</organism>